<evidence type="ECO:0000313" key="4">
    <source>
        <dbReference type="Proteomes" id="UP000441925"/>
    </source>
</evidence>
<dbReference type="Proteomes" id="UP000441925">
    <property type="component" value="Unassembled WGS sequence"/>
</dbReference>
<feature type="domain" description="Tail specific protease" evidence="2">
    <location>
        <begin position="236"/>
        <end position="445"/>
    </location>
</feature>
<sequence length="464" mass="54095">MKKRSKLSLLVLSFLIIFSSCAQRRISYLENRRETFIQKENKDKNEIVNFNPDDLNKFKNMEDYLSWYRKLKGPAKLSFEDKKEKKALSQEEMVEDFNYFFKQIKENYPFFGVIKRQYGIDFLANYSSYLNEIKFCKNDDEFIKTMKKIVKDLKNDHANIADKNYVEDSLDYYSHFWKDPSMYYEFLAMNQESVRDRYNIKGLQSSELSDGNRKRSDGNLIYENDNIRIENIANGIGMIRIKEMLAEYELDDDMNAIDKYLNDNPDLKAIVIDIRDNSGGNIEYWKNYLLPRLINKKVSLDNHMFFKDGMRSRMLLESEGVVFENISNINLEKMNIKHKEDLKDFTYYSKDRVEVIPLEGVKFKGKLYLLVNKGVYSAAEGLANFCKNTHIASIIGEKTGGDGITLGIINDVMPNSGLVFTYTNTLGYAPDGSINEESKTEPDIKAESFNESLEFIKKEENIGN</sequence>
<dbReference type="EMBL" id="VULQ01000015">
    <property type="protein sequence ID" value="MSS78619.1"/>
    <property type="molecule type" value="Genomic_DNA"/>
</dbReference>
<comment type="caution">
    <text evidence="3">The sequence shown here is derived from an EMBL/GenBank/DDBJ whole genome shotgun (WGS) entry which is preliminary data.</text>
</comment>
<dbReference type="SUPFAM" id="SSF52096">
    <property type="entry name" value="ClpP/crotonase"/>
    <property type="match status" value="1"/>
</dbReference>
<dbReference type="GO" id="GO:0006508">
    <property type="term" value="P:proteolysis"/>
    <property type="evidence" value="ECO:0007669"/>
    <property type="project" value="InterPro"/>
</dbReference>
<evidence type="ECO:0000256" key="1">
    <source>
        <dbReference type="SAM" id="SignalP"/>
    </source>
</evidence>
<proteinExistence type="predicted"/>
<keyword evidence="4" id="KW-1185">Reference proteome</keyword>
<keyword evidence="1" id="KW-0732">Signal</keyword>
<protein>
    <submittedName>
        <fullName evidence="3">Peptidase S41</fullName>
    </submittedName>
</protein>
<evidence type="ECO:0000259" key="2">
    <source>
        <dbReference type="Pfam" id="PF03572"/>
    </source>
</evidence>
<dbReference type="PROSITE" id="PS51257">
    <property type="entry name" value="PROKAR_LIPOPROTEIN"/>
    <property type="match status" value="1"/>
</dbReference>
<organism evidence="3 4">
    <name type="scientific">Anaerococcus porci</name>
    <dbReference type="NCBI Taxonomy" id="2652269"/>
    <lineage>
        <taxon>Bacteria</taxon>
        <taxon>Bacillati</taxon>
        <taxon>Bacillota</taxon>
        <taxon>Tissierellia</taxon>
        <taxon>Tissierellales</taxon>
        <taxon>Peptoniphilaceae</taxon>
        <taxon>Anaerococcus</taxon>
    </lineage>
</organism>
<dbReference type="GO" id="GO:0008236">
    <property type="term" value="F:serine-type peptidase activity"/>
    <property type="evidence" value="ECO:0007669"/>
    <property type="project" value="InterPro"/>
</dbReference>
<name>A0A6N7VY33_9FIRM</name>
<dbReference type="Gene3D" id="3.30.750.44">
    <property type="match status" value="1"/>
</dbReference>
<dbReference type="Gene3D" id="3.90.226.10">
    <property type="entry name" value="2-enoyl-CoA Hydratase, Chain A, domain 1"/>
    <property type="match status" value="1"/>
</dbReference>
<accession>A0A6N7VY33</accession>
<dbReference type="InterPro" id="IPR005151">
    <property type="entry name" value="Tail-specific_protease"/>
</dbReference>
<dbReference type="AlphaFoldDB" id="A0A6N7VY33"/>
<feature type="chain" id="PRO_5038427956" evidence="1">
    <location>
        <begin position="23"/>
        <end position="464"/>
    </location>
</feature>
<gene>
    <name evidence="3" type="ORF">FYJ26_09525</name>
</gene>
<dbReference type="RefSeq" id="WP_154541877.1">
    <property type="nucleotide sequence ID" value="NZ_VULQ01000015.1"/>
</dbReference>
<reference evidence="3 4" key="1">
    <citation type="submission" date="2019-08" db="EMBL/GenBank/DDBJ databases">
        <title>In-depth cultivation of the pig gut microbiome towards novel bacterial diversity and tailored functional studies.</title>
        <authorList>
            <person name="Wylensek D."/>
            <person name="Hitch T.C.A."/>
            <person name="Clavel T."/>
        </authorList>
    </citation>
    <scope>NUCLEOTIDE SEQUENCE [LARGE SCALE GENOMIC DNA]</scope>
    <source>
        <strain evidence="3 4">WCA-380-WT-2B</strain>
    </source>
</reference>
<evidence type="ECO:0000313" key="3">
    <source>
        <dbReference type="EMBL" id="MSS78619.1"/>
    </source>
</evidence>
<feature type="signal peptide" evidence="1">
    <location>
        <begin position="1"/>
        <end position="22"/>
    </location>
</feature>
<dbReference type="InterPro" id="IPR029045">
    <property type="entry name" value="ClpP/crotonase-like_dom_sf"/>
</dbReference>
<dbReference type="Pfam" id="PF03572">
    <property type="entry name" value="Peptidase_S41"/>
    <property type="match status" value="1"/>
</dbReference>